<organism evidence="1 2">
    <name type="scientific">Paramecium primaurelia</name>
    <dbReference type="NCBI Taxonomy" id="5886"/>
    <lineage>
        <taxon>Eukaryota</taxon>
        <taxon>Sar</taxon>
        <taxon>Alveolata</taxon>
        <taxon>Ciliophora</taxon>
        <taxon>Intramacronucleata</taxon>
        <taxon>Oligohymenophorea</taxon>
        <taxon>Peniculida</taxon>
        <taxon>Parameciidae</taxon>
        <taxon>Paramecium</taxon>
    </lineage>
</organism>
<dbReference type="Proteomes" id="UP000688137">
    <property type="component" value="Unassembled WGS sequence"/>
</dbReference>
<evidence type="ECO:0000313" key="1">
    <source>
        <dbReference type="EMBL" id="CAD8046609.1"/>
    </source>
</evidence>
<comment type="caution">
    <text evidence="1">The sequence shown here is derived from an EMBL/GenBank/DDBJ whole genome shotgun (WGS) entry which is preliminary data.</text>
</comment>
<reference evidence="1" key="1">
    <citation type="submission" date="2021-01" db="EMBL/GenBank/DDBJ databases">
        <authorList>
            <consortium name="Genoscope - CEA"/>
            <person name="William W."/>
        </authorList>
    </citation>
    <scope>NUCLEOTIDE SEQUENCE</scope>
</reference>
<evidence type="ECO:0000313" key="2">
    <source>
        <dbReference type="Proteomes" id="UP000688137"/>
    </source>
</evidence>
<protein>
    <submittedName>
        <fullName evidence="1">Uncharacterized protein</fullName>
    </submittedName>
</protein>
<gene>
    <name evidence="1" type="ORF">PPRIM_AZ9-3.1.T0100505</name>
</gene>
<dbReference type="EMBL" id="CAJJDM010000007">
    <property type="protein sequence ID" value="CAD8046609.1"/>
    <property type="molecule type" value="Genomic_DNA"/>
</dbReference>
<dbReference type="AlphaFoldDB" id="A0A8S1JZ33"/>
<sequence length="46" mass="5369">MKEPVYSMELGELPGTRPRILRKGRNIGAYKFIQAYLSNESIHYKL</sequence>
<accession>A0A8S1JZ33</accession>
<name>A0A8S1JZ33_PARPR</name>
<proteinExistence type="predicted"/>
<keyword evidence="2" id="KW-1185">Reference proteome</keyword>